<reference evidence="3" key="1">
    <citation type="submission" date="2017-09" db="EMBL/GenBank/DDBJ databases">
        <title>Genome evolution observed in wild isolates of Caulobacter crescentus.</title>
        <authorList>
            <person name="Ely B."/>
            <person name="Wilson K."/>
            <person name="Scott D."/>
        </authorList>
    </citation>
    <scope>NUCLEOTIDE SEQUENCE [LARGE SCALE GENOMIC DNA]</scope>
    <source>
        <strain evidence="3">CB13b1a</strain>
    </source>
</reference>
<dbReference type="AlphaFoldDB" id="A0A290ML21"/>
<protein>
    <submittedName>
        <fullName evidence="2">Uncharacterized protein</fullName>
    </submittedName>
</protein>
<evidence type="ECO:0000256" key="1">
    <source>
        <dbReference type="SAM" id="SignalP"/>
    </source>
</evidence>
<name>A0A290ML21_CAUVI</name>
<organism evidence="2 3">
    <name type="scientific">Caulobacter vibrioides</name>
    <name type="common">Caulobacter crescentus</name>
    <dbReference type="NCBI Taxonomy" id="155892"/>
    <lineage>
        <taxon>Bacteria</taxon>
        <taxon>Pseudomonadati</taxon>
        <taxon>Pseudomonadota</taxon>
        <taxon>Alphaproteobacteria</taxon>
        <taxon>Caulobacterales</taxon>
        <taxon>Caulobacteraceae</taxon>
        <taxon>Caulobacter</taxon>
    </lineage>
</organism>
<accession>A0A290ML21</accession>
<feature type="signal peptide" evidence="1">
    <location>
        <begin position="1"/>
        <end position="23"/>
    </location>
</feature>
<dbReference type="RefSeq" id="WP_181242787.1">
    <property type="nucleotide sequence ID" value="NZ_CP023315.3"/>
</dbReference>
<gene>
    <name evidence="2" type="ORF">CA606_10655</name>
</gene>
<evidence type="ECO:0000313" key="3">
    <source>
        <dbReference type="Proteomes" id="UP000217311"/>
    </source>
</evidence>
<dbReference type="Proteomes" id="UP000217311">
    <property type="component" value="Chromosome"/>
</dbReference>
<sequence length="161" mass="17311">MYGKQLASAAFALAILYSGAANAANVTSVRPESIVQALQNNGYKAKLEKTSDGDPIITTGVDGNNIVIVMTDCTKGKNCTTTEFVGIWDCSDSVEKCKKAAAEFNNQESPVHVLLSDGGKTATTYSYLLFDEVGISEELYIKNLTTFSHYNSEFSVAVSEK</sequence>
<dbReference type="EMBL" id="CP023315">
    <property type="protein sequence ID" value="ATC32766.2"/>
    <property type="molecule type" value="Genomic_DNA"/>
</dbReference>
<dbReference type="InterPro" id="IPR019660">
    <property type="entry name" value="Put_sensory_transdc_reg_YbjN"/>
</dbReference>
<keyword evidence="1" id="KW-0732">Signal</keyword>
<proteinExistence type="predicted"/>
<evidence type="ECO:0000313" key="2">
    <source>
        <dbReference type="EMBL" id="ATC32766.2"/>
    </source>
</evidence>
<dbReference type="Pfam" id="PF10722">
    <property type="entry name" value="YbjN"/>
    <property type="match status" value="1"/>
</dbReference>
<feature type="chain" id="PRO_5015441654" evidence="1">
    <location>
        <begin position="24"/>
        <end position="161"/>
    </location>
</feature>